<evidence type="ECO:0000313" key="2">
    <source>
        <dbReference type="Proteomes" id="UP001054945"/>
    </source>
</evidence>
<organism evidence="1 2">
    <name type="scientific">Caerostris extrusa</name>
    <name type="common">Bark spider</name>
    <name type="synonym">Caerostris bankana</name>
    <dbReference type="NCBI Taxonomy" id="172846"/>
    <lineage>
        <taxon>Eukaryota</taxon>
        <taxon>Metazoa</taxon>
        <taxon>Ecdysozoa</taxon>
        <taxon>Arthropoda</taxon>
        <taxon>Chelicerata</taxon>
        <taxon>Arachnida</taxon>
        <taxon>Araneae</taxon>
        <taxon>Araneomorphae</taxon>
        <taxon>Entelegynae</taxon>
        <taxon>Araneoidea</taxon>
        <taxon>Araneidae</taxon>
        <taxon>Caerostris</taxon>
    </lineage>
</organism>
<sequence>MLLIERATVSFNNADLISLANSLEDLKENGCRILTADRKSDSLISVNLSTQGSSDTKTFVTVKDRHSPGCMHRLEPVERKSVPDFTAKRTFS</sequence>
<dbReference type="EMBL" id="BPLR01020721">
    <property type="protein sequence ID" value="GIX81872.1"/>
    <property type="molecule type" value="Genomic_DNA"/>
</dbReference>
<reference evidence="1 2" key="1">
    <citation type="submission" date="2021-06" db="EMBL/GenBank/DDBJ databases">
        <title>Caerostris extrusa draft genome.</title>
        <authorList>
            <person name="Kono N."/>
            <person name="Arakawa K."/>
        </authorList>
    </citation>
    <scope>NUCLEOTIDE SEQUENCE [LARGE SCALE GENOMIC DNA]</scope>
</reference>
<keyword evidence="2" id="KW-1185">Reference proteome</keyword>
<gene>
    <name evidence="1" type="ORF">CEXT_731861</name>
</gene>
<comment type="caution">
    <text evidence="1">The sequence shown here is derived from an EMBL/GenBank/DDBJ whole genome shotgun (WGS) entry which is preliminary data.</text>
</comment>
<dbReference type="AlphaFoldDB" id="A0AAV4NB09"/>
<proteinExistence type="predicted"/>
<dbReference type="Proteomes" id="UP001054945">
    <property type="component" value="Unassembled WGS sequence"/>
</dbReference>
<name>A0AAV4NB09_CAEEX</name>
<protein>
    <submittedName>
        <fullName evidence="1">Uncharacterized protein</fullName>
    </submittedName>
</protein>
<accession>A0AAV4NB09</accession>
<evidence type="ECO:0000313" key="1">
    <source>
        <dbReference type="EMBL" id="GIX81872.1"/>
    </source>
</evidence>